<feature type="compositionally biased region" description="Basic and acidic residues" evidence="1">
    <location>
        <begin position="30"/>
        <end position="45"/>
    </location>
</feature>
<evidence type="ECO:0000256" key="1">
    <source>
        <dbReference type="SAM" id="MobiDB-lite"/>
    </source>
</evidence>
<evidence type="ECO:0000313" key="2">
    <source>
        <dbReference type="EMBL" id="CUS13832.1"/>
    </source>
</evidence>
<reference evidence="2" key="1">
    <citation type="submission" date="2015-10" db="EMBL/GenBank/DDBJ databases">
        <authorList>
            <person name="Regsiter A."/>
            <person name="william w."/>
        </authorList>
    </citation>
    <scope>NUCLEOTIDE SEQUENCE</scope>
    <source>
        <strain evidence="2">Montdore</strain>
    </source>
</reference>
<sequence length="155" mass="17201">MLRLIVNKQAFKAISIHPYYLGFSTVPRRNTDSDSHHENDHHHDSSGGCAGSGSPLGVTWKDFAQLDKDVSNIKLKLDHIQSGQSEMRADIKDLNNKTDKKFDKTGGGLDRIFYGVITTLVGFVLKGGFDYYQEVGFGIDVTLSIASGLIGRQWR</sequence>
<dbReference type="AlphaFoldDB" id="A0A292Q1W4"/>
<name>A0A292Q1W4_9PEZI</name>
<protein>
    <submittedName>
        <fullName evidence="2">Uncharacterized protein</fullName>
    </submittedName>
</protein>
<proteinExistence type="predicted"/>
<keyword evidence="3" id="KW-1185">Reference proteome</keyword>
<evidence type="ECO:0000313" key="3">
    <source>
        <dbReference type="Proteomes" id="UP001412239"/>
    </source>
</evidence>
<dbReference type="Proteomes" id="UP001412239">
    <property type="component" value="Unassembled WGS sequence"/>
</dbReference>
<feature type="region of interest" description="Disordered" evidence="1">
    <location>
        <begin position="30"/>
        <end position="50"/>
    </location>
</feature>
<accession>A0A292Q1W4</accession>
<gene>
    <name evidence="2" type="ORF">GSTUAT00002043001</name>
</gene>
<organism evidence="2 3">
    <name type="scientific">Tuber aestivum</name>
    <name type="common">summer truffle</name>
    <dbReference type="NCBI Taxonomy" id="59557"/>
    <lineage>
        <taxon>Eukaryota</taxon>
        <taxon>Fungi</taxon>
        <taxon>Dikarya</taxon>
        <taxon>Ascomycota</taxon>
        <taxon>Pezizomycotina</taxon>
        <taxon>Pezizomycetes</taxon>
        <taxon>Pezizales</taxon>
        <taxon>Tuberaceae</taxon>
        <taxon>Tuber</taxon>
    </lineage>
</organism>
<dbReference type="EMBL" id="LN890966">
    <property type="protein sequence ID" value="CUS13832.1"/>
    <property type="molecule type" value="Genomic_DNA"/>
</dbReference>